<feature type="compositionally biased region" description="Acidic residues" evidence="1">
    <location>
        <begin position="910"/>
        <end position="919"/>
    </location>
</feature>
<feature type="region of interest" description="Disordered" evidence="1">
    <location>
        <begin position="431"/>
        <end position="483"/>
    </location>
</feature>
<organism evidence="2 3">
    <name type="scientific">Edaphochlamys debaryana</name>
    <dbReference type="NCBI Taxonomy" id="47281"/>
    <lineage>
        <taxon>Eukaryota</taxon>
        <taxon>Viridiplantae</taxon>
        <taxon>Chlorophyta</taxon>
        <taxon>core chlorophytes</taxon>
        <taxon>Chlorophyceae</taxon>
        <taxon>CS clade</taxon>
        <taxon>Chlamydomonadales</taxon>
        <taxon>Chlamydomonadales incertae sedis</taxon>
        <taxon>Edaphochlamys</taxon>
    </lineage>
</organism>
<feature type="compositionally biased region" description="Low complexity" evidence="1">
    <location>
        <begin position="322"/>
        <end position="341"/>
    </location>
</feature>
<accession>A0A836BZR7</accession>
<gene>
    <name evidence="2" type="ORF">HYH03_006667</name>
</gene>
<feature type="compositionally biased region" description="Basic residues" evidence="1">
    <location>
        <begin position="886"/>
        <end position="905"/>
    </location>
</feature>
<name>A0A836BZR7_9CHLO</name>
<feature type="region of interest" description="Disordered" evidence="1">
    <location>
        <begin position="679"/>
        <end position="707"/>
    </location>
</feature>
<feature type="region of interest" description="Disordered" evidence="1">
    <location>
        <begin position="984"/>
        <end position="1041"/>
    </location>
</feature>
<feature type="region of interest" description="Disordered" evidence="1">
    <location>
        <begin position="77"/>
        <end position="136"/>
    </location>
</feature>
<feature type="compositionally biased region" description="Low complexity" evidence="1">
    <location>
        <begin position="1200"/>
        <end position="1224"/>
    </location>
</feature>
<evidence type="ECO:0000256" key="1">
    <source>
        <dbReference type="SAM" id="MobiDB-lite"/>
    </source>
</evidence>
<feature type="region of interest" description="Disordered" evidence="1">
    <location>
        <begin position="365"/>
        <end position="386"/>
    </location>
</feature>
<feature type="compositionally biased region" description="Basic residues" evidence="1">
    <location>
        <begin position="945"/>
        <end position="956"/>
    </location>
</feature>
<protein>
    <submittedName>
        <fullName evidence="2">Uncharacterized protein</fullName>
    </submittedName>
</protein>
<feature type="compositionally biased region" description="Polar residues" evidence="1">
    <location>
        <begin position="308"/>
        <end position="319"/>
    </location>
</feature>
<evidence type="ECO:0000313" key="2">
    <source>
        <dbReference type="EMBL" id="KAG2495056.1"/>
    </source>
</evidence>
<keyword evidence="3" id="KW-1185">Reference proteome</keyword>
<feature type="compositionally biased region" description="Low complexity" evidence="1">
    <location>
        <begin position="1357"/>
        <end position="1383"/>
    </location>
</feature>
<feature type="compositionally biased region" description="Polar residues" evidence="1">
    <location>
        <begin position="120"/>
        <end position="133"/>
    </location>
</feature>
<feature type="compositionally biased region" description="Low complexity" evidence="1">
    <location>
        <begin position="1315"/>
        <end position="1350"/>
    </location>
</feature>
<feature type="compositionally biased region" description="Low complexity" evidence="1">
    <location>
        <begin position="206"/>
        <end position="218"/>
    </location>
</feature>
<feature type="region of interest" description="Disordered" evidence="1">
    <location>
        <begin position="1199"/>
        <end position="1418"/>
    </location>
</feature>
<feature type="region of interest" description="Disordered" evidence="1">
    <location>
        <begin position="169"/>
        <end position="353"/>
    </location>
</feature>
<feature type="compositionally biased region" description="Basic and acidic residues" evidence="1">
    <location>
        <begin position="1529"/>
        <end position="1538"/>
    </location>
</feature>
<sequence length="1889" mass="195237">MLLESPVTLPGWDFLKAVGPQALECCINVDVDGLLVHRSTAIVQDCRVVAGADGLLQRFQGWEVLSWRARPSAGAIDLSLCPPPEPQPRSRQQDAAPLEDARSAHSFLSGGRYPAESSAHRSQPAQPGASSRSAAPETQDLLLSLLGTLPAQRLSPAAAQLLLQSLERRQREEEQEGPPAQLLPPQPKQELHPTAVSYRTGGPPQETEAAAGTAWAGASQQPTALAARVSAYSQPEGSWRRAQEPGGRDVRTRCATDGLEAPGPTPGGLSSLQPPSAHAEQVSASVAALISQLQSSRPAGPPAGGKEQAQQRAPASRVQSYEVPAASDEEPAAPALPSAVPRDGRVPHFSGGAVSLGRPALEAAEHAPAAPVRAASCPEDRSAKPEALGPQAAAAALVGSSISPEDTQDPAVLWEMLRALQRQQDKIQAQLAAAQQSKAGTRDRQGGRSGAGVGPAVQPAAAVQSSAPPSPSAHASIKEEAGAPRGPLELQARLSSEHQDDATDEVVARTPTRPMNRYLTSVEVRVLFSEEQAAALSAPPCGLALTMQVFLDGAPLGPPQGAQVCRYNTSSPRYLTSIPSQEATSPPLPWKRLADTFLHYRRMRSGVLQMHASTRPPGQGDDTTLQLAPAVAAALPPLTLFTPPGLRRLAAAGLAAAAASGQEGGSGFGVCEDGPAEEAWAEATSRQGRAAPRSPSCTARAPKGSTADASGVADVVMQGAGPQAAAPLAARAPHLDMAAGAGNEAEATSDPSSTVLVSCPPRSLSRYLTKSELEVLVGTEVFNCLMDGSKLTDVRVQFEIDGSRLPGVYVADIERYNPSSPFYLKASSGRGVDGLPWRSIPPNATVQWKRMADNTLVLAQVPNPSLRAGPDRVDSGEGSDDAGQRPRGRGRGARAPKRRAVHRSRRSGDSESDTEEDSDPSALAANDSGGGTDEDGNASDESCGRRRKAVPRKRARTSTQKAPRSPPTGTHLLDALAGAAAAAALDRDSEADPKAEAKAGRCRGPEAQTRPARNATIPGPRGSADVPAQGAATSGPDTNDRARATNLAAAGSVPMDGPSGFSGPSSSGFTSRIVATNLYIGRRQLQALYGPDFAAEVKSEMQLHLNGSLQPEVFTVQWKEGCHKGSFYPRGAPLGQLRGRFLQDIRWLDEQANRLAFVAWDTPPADWAGQRRTRGAGANAGVTKIRKWLWQRQAELAAKRGASAAPSSGPAGSSGSGPASSGRASEAEDRAPAATQMQTGPDAHTSAERSPTRASAEPQPFTAELKAEPREAQATAPGVEVGEARQDGPTPALDAIKPERRRAGLRLPSPDHSVLHQPQPQLQPLSSRTLAPDAAAAASGGARAEPGPSSSRPPSPGSSAAGAARPEASGHGAQGAASASSSQPPSPRTLHELQRGAAGQPPTAGLSPSRLQPSAEAAVLRGPAGGPVLDGAVQAALLQLQRALQGSSGPAACRSAAESAGPPDLACLLTQISQHDSRAAMPAGARVERGLQACRALNLGGEREEEEGEEDLAGMGAARPMRTLRPCRPDGHTEHWDGDDADGGVTGRGSPERWLGSLGAPSTAAPAPALGRPAPAPASGVMINTALVEQLRAEARTWRVERAAADASCGALPSYRGADSAPLLRPTQLAGAPSRGAALGGKRSWEELGAEELGTGGAAAQRRRPLAEGVEMLAGHTDARALSWGGEPFGEGADAGGGASLELGRILALLGGGSAGGGLHLAPGAVQAYGTAADLDLDGSAPDQLTSGAASMARRNDGSAASAPPAPGAVDTSRVCVGGDFEPTEHLLIRAMPWLSVHLAQRWYPAALGRSSEDPFPVTVAFEIDGWLLPERYSAQLKSYPTNNGLFLPGLPLRRVRGLLRTGWRRLTDGTLVLQARTPQQQPVAPAAG</sequence>
<comment type="caution">
    <text evidence="2">The sequence shown here is derived from an EMBL/GenBank/DDBJ whole genome shotgun (WGS) entry which is preliminary data.</text>
</comment>
<feature type="compositionally biased region" description="Basic and acidic residues" evidence="1">
    <location>
        <begin position="985"/>
        <end position="999"/>
    </location>
</feature>
<feature type="region of interest" description="Disordered" evidence="1">
    <location>
        <begin position="860"/>
        <end position="971"/>
    </location>
</feature>
<feature type="compositionally biased region" description="Low complexity" evidence="1">
    <location>
        <begin position="365"/>
        <end position="375"/>
    </location>
</feature>
<dbReference type="EMBL" id="JAEHOE010000026">
    <property type="protein sequence ID" value="KAG2495056.1"/>
    <property type="molecule type" value="Genomic_DNA"/>
</dbReference>
<feature type="compositionally biased region" description="Low complexity" evidence="1">
    <location>
        <begin position="454"/>
        <end position="467"/>
    </location>
</feature>
<dbReference type="Proteomes" id="UP000612055">
    <property type="component" value="Unassembled WGS sequence"/>
</dbReference>
<proteinExistence type="predicted"/>
<evidence type="ECO:0000313" key="3">
    <source>
        <dbReference type="Proteomes" id="UP000612055"/>
    </source>
</evidence>
<reference evidence="2" key="1">
    <citation type="journal article" date="2020" name="bioRxiv">
        <title>Comparative genomics of Chlamydomonas.</title>
        <authorList>
            <person name="Craig R.J."/>
            <person name="Hasan A.R."/>
            <person name="Ness R.W."/>
            <person name="Keightley P.D."/>
        </authorList>
    </citation>
    <scope>NUCLEOTIDE SEQUENCE</scope>
    <source>
        <strain evidence="2">CCAP 11/70</strain>
    </source>
</reference>
<feature type="region of interest" description="Disordered" evidence="1">
    <location>
        <begin position="1529"/>
        <end position="1574"/>
    </location>
</feature>
<feature type="region of interest" description="Disordered" evidence="1">
    <location>
        <begin position="1740"/>
        <end position="1771"/>
    </location>
</feature>
<feature type="compositionally biased region" description="Basic and acidic residues" evidence="1">
    <location>
        <begin position="238"/>
        <end position="254"/>
    </location>
</feature>
<feature type="compositionally biased region" description="Low complexity" evidence="1">
    <location>
        <begin position="1564"/>
        <end position="1573"/>
    </location>
</feature>